<accession>A0A231GUE2</accession>
<sequence>MNRAARPDGPAADDARIQLDVCVPDLWLADDEFDAEAENLRRLEGDEQVLLTLQLGQFSDHDWNPVAQELARYGIAVLTSWIRSRLIFARVKHRTGYQLTMLDGWPDYDTAVDLAHDTVTDALNYFRDKVLKAGKWRAERGASLRTYFIGQCLFQFANHYRSAHTLEIQRRQRELLTDDDTLFGGVQHDVENTIVSRDVLRSARAQMTTVIAQSAVYMQAQGYSIKEIATRFNKSEKQIENMLLYQRKRIRKAS</sequence>
<proteinExistence type="predicted"/>
<gene>
    <name evidence="1" type="ORF">B7C42_07668</name>
</gene>
<name>A0A231GUE2_9NOCA</name>
<dbReference type="AlphaFoldDB" id="A0A231GUE2"/>
<dbReference type="RefSeq" id="WP_094028249.1">
    <property type="nucleotide sequence ID" value="NZ_NGAF01000036.1"/>
</dbReference>
<dbReference type="EMBL" id="NGAF01000036">
    <property type="protein sequence ID" value="OXR40243.1"/>
    <property type="molecule type" value="Genomic_DNA"/>
</dbReference>
<evidence type="ECO:0000313" key="1">
    <source>
        <dbReference type="EMBL" id="OXR40243.1"/>
    </source>
</evidence>
<organism evidence="1 2">
    <name type="scientific">Nocardia cerradoensis</name>
    <dbReference type="NCBI Taxonomy" id="85688"/>
    <lineage>
        <taxon>Bacteria</taxon>
        <taxon>Bacillati</taxon>
        <taxon>Actinomycetota</taxon>
        <taxon>Actinomycetes</taxon>
        <taxon>Mycobacteriales</taxon>
        <taxon>Nocardiaceae</taxon>
        <taxon>Nocardia</taxon>
    </lineage>
</organism>
<dbReference type="Proteomes" id="UP000215506">
    <property type="component" value="Unassembled WGS sequence"/>
</dbReference>
<comment type="caution">
    <text evidence="1">The sequence shown here is derived from an EMBL/GenBank/DDBJ whole genome shotgun (WGS) entry which is preliminary data.</text>
</comment>
<reference evidence="1 2" key="1">
    <citation type="submission" date="2017-07" db="EMBL/GenBank/DDBJ databases">
        <title>First draft Genome Sequence of Nocardia cerradoensis isolated from human infection.</title>
        <authorList>
            <person name="Carrasco G."/>
        </authorList>
    </citation>
    <scope>NUCLEOTIDE SEQUENCE [LARGE SCALE GENOMIC DNA]</scope>
    <source>
        <strain evidence="1 2">CNM20130759</strain>
    </source>
</reference>
<keyword evidence="2" id="KW-1185">Reference proteome</keyword>
<evidence type="ECO:0000313" key="2">
    <source>
        <dbReference type="Proteomes" id="UP000215506"/>
    </source>
</evidence>
<protein>
    <submittedName>
        <fullName evidence="1">Uncharacterized protein</fullName>
    </submittedName>
</protein>